<keyword evidence="2" id="KW-1185">Reference proteome</keyword>
<dbReference type="GeneID" id="27691658"/>
<name>A0A0L0H3R8_SPIPD</name>
<evidence type="ECO:0000313" key="1">
    <source>
        <dbReference type="EMBL" id="KNC96110.1"/>
    </source>
</evidence>
<proteinExistence type="predicted"/>
<organism evidence="1 2">
    <name type="scientific">Spizellomyces punctatus (strain DAOM BR117)</name>
    <dbReference type="NCBI Taxonomy" id="645134"/>
    <lineage>
        <taxon>Eukaryota</taxon>
        <taxon>Fungi</taxon>
        <taxon>Fungi incertae sedis</taxon>
        <taxon>Chytridiomycota</taxon>
        <taxon>Chytridiomycota incertae sedis</taxon>
        <taxon>Chytridiomycetes</taxon>
        <taxon>Spizellomycetales</taxon>
        <taxon>Spizellomycetaceae</taxon>
        <taxon>Spizellomyces</taxon>
    </lineage>
</organism>
<dbReference type="Proteomes" id="UP000053201">
    <property type="component" value="Unassembled WGS sequence"/>
</dbReference>
<dbReference type="VEuPathDB" id="FungiDB:SPPG_08499"/>
<evidence type="ECO:0000313" key="2">
    <source>
        <dbReference type="Proteomes" id="UP000053201"/>
    </source>
</evidence>
<dbReference type="AlphaFoldDB" id="A0A0L0H3R8"/>
<gene>
    <name evidence="1" type="ORF">SPPG_08499</name>
</gene>
<dbReference type="InParanoid" id="A0A0L0H3R8"/>
<sequence length="332" mass="37613">MSPYRATTPETDSEVEYPLLEQLNLRMTGENEQNDDDDTETVNSCSDGGLWMRERPKEFNVVWTRRAFVKILFEQEEIFARFSDFCKFDTPTYHALRFHSAYTRVIRHLTERLPPSYRLSLSHPTFAISRFLSPDAPPAPSLSFPSKFVPHIHKLWATYVAHSWDDTHLGMWIPGHVRMNIAIGMSNEKIWCGILDECVAWVLEAIFKGAFRRFVGGGWLYNGAVLDASKYPSPPASPAGSSSSTTRYSMRSSTSSSLIAPCISVRTSSLRPPPSWSRQLSVLSMDSEQRDSGVSVKINDRDKGDVASLYSKLESLDRRYPNSAWGKRGSRK</sequence>
<protein>
    <submittedName>
        <fullName evidence="1">Uncharacterized protein</fullName>
    </submittedName>
</protein>
<reference evidence="1 2" key="1">
    <citation type="submission" date="2009-08" db="EMBL/GenBank/DDBJ databases">
        <title>The Genome Sequence of Spizellomyces punctatus strain DAOM BR117.</title>
        <authorList>
            <consortium name="The Broad Institute Genome Sequencing Platform"/>
            <person name="Russ C."/>
            <person name="Cuomo C."/>
            <person name="Shea T."/>
            <person name="Young S.K."/>
            <person name="Zeng Q."/>
            <person name="Koehrsen M."/>
            <person name="Haas B."/>
            <person name="Borodovsky M."/>
            <person name="Guigo R."/>
            <person name="Alvarado L."/>
            <person name="Berlin A."/>
            <person name="Bochicchio J."/>
            <person name="Borenstein D."/>
            <person name="Chapman S."/>
            <person name="Chen Z."/>
            <person name="Engels R."/>
            <person name="Freedman E."/>
            <person name="Gellesch M."/>
            <person name="Goldberg J."/>
            <person name="Griggs A."/>
            <person name="Gujja S."/>
            <person name="Heiman D."/>
            <person name="Hepburn T."/>
            <person name="Howarth C."/>
            <person name="Jen D."/>
            <person name="Larson L."/>
            <person name="Lewis B."/>
            <person name="Mehta T."/>
            <person name="Park D."/>
            <person name="Pearson M."/>
            <person name="Roberts A."/>
            <person name="Saif S."/>
            <person name="Shenoy N."/>
            <person name="Sisk P."/>
            <person name="Stolte C."/>
            <person name="Sykes S."/>
            <person name="Thomson T."/>
            <person name="Walk T."/>
            <person name="White J."/>
            <person name="Yandava C."/>
            <person name="Burger G."/>
            <person name="Gray M.W."/>
            <person name="Holland P.W.H."/>
            <person name="King N."/>
            <person name="Lang F.B.F."/>
            <person name="Roger A.J."/>
            <person name="Ruiz-Trillo I."/>
            <person name="Lander E."/>
            <person name="Nusbaum C."/>
        </authorList>
    </citation>
    <scope>NUCLEOTIDE SEQUENCE [LARGE SCALE GENOMIC DNA]</scope>
    <source>
        <strain evidence="1 2">DAOM BR117</strain>
    </source>
</reference>
<accession>A0A0L0H3R8</accession>
<dbReference type="OrthoDB" id="2147048at2759"/>
<dbReference type="EMBL" id="KQ257471">
    <property type="protein sequence ID" value="KNC96110.1"/>
    <property type="molecule type" value="Genomic_DNA"/>
</dbReference>
<dbReference type="RefSeq" id="XP_016604150.1">
    <property type="nucleotide sequence ID" value="XM_016756650.1"/>
</dbReference>